<dbReference type="RefSeq" id="WP_158274858.1">
    <property type="nucleotide sequence ID" value="NZ_JAMHJO010000001.1"/>
</dbReference>
<keyword evidence="2" id="KW-1185">Reference proteome</keyword>
<dbReference type="Proteomes" id="UP000245921">
    <property type="component" value="Unassembled WGS sequence"/>
</dbReference>
<dbReference type="EMBL" id="QGGI01000012">
    <property type="protein sequence ID" value="PWJ90542.1"/>
    <property type="molecule type" value="Genomic_DNA"/>
</dbReference>
<accession>A0AA45HIA3</accession>
<evidence type="ECO:0000313" key="1">
    <source>
        <dbReference type="EMBL" id="PWJ90542.1"/>
    </source>
</evidence>
<protein>
    <submittedName>
        <fullName evidence="1">Uncharacterized protein</fullName>
    </submittedName>
</protein>
<comment type="caution">
    <text evidence="1">The sequence shown here is derived from an EMBL/GenBank/DDBJ whole genome shotgun (WGS) entry which is preliminary data.</text>
</comment>
<evidence type="ECO:0000313" key="2">
    <source>
        <dbReference type="Proteomes" id="UP000245921"/>
    </source>
</evidence>
<dbReference type="AlphaFoldDB" id="A0AA45HIA3"/>
<name>A0AA45HIA3_9BACT</name>
<reference evidence="1 2" key="1">
    <citation type="submission" date="2018-05" db="EMBL/GenBank/DDBJ databases">
        <title>Genomic Encyclopedia of Type Strains, Phase IV (KMG-IV): sequencing the most valuable type-strain genomes for metagenomic binning, comparative biology and taxonomic classification.</title>
        <authorList>
            <person name="Goeker M."/>
        </authorList>
    </citation>
    <scope>NUCLEOTIDE SEQUENCE [LARGE SCALE GENOMIC DNA]</scope>
    <source>
        <strain evidence="1 2">DSM 24906</strain>
    </source>
</reference>
<proteinExistence type="predicted"/>
<sequence>MNTIRKITDIERIEEKLNSYLKKPLKNTKDYYLTLAQKFLMENKPELAEKVKKELIKKEKNQKNSPEKIFEKQKQIDLNIKNKSLNNSEKEKIIQKIENLNIPSNSMENIIEIKNLFADESFREIIHYLKEFDAKKLKDIKYFDFTDILYKTDKETAYKFINKYKKFFKRPPIYRGVKYD</sequence>
<organism evidence="1 2">
    <name type="scientific">Oceanotoga teriensis</name>
    <dbReference type="NCBI Taxonomy" id="515440"/>
    <lineage>
        <taxon>Bacteria</taxon>
        <taxon>Thermotogati</taxon>
        <taxon>Thermotogota</taxon>
        <taxon>Thermotogae</taxon>
        <taxon>Petrotogales</taxon>
        <taxon>Petrotogaceae</taxon>
        <taxon>Oceanotoga</taxon>
    </lineage>
</organism>
<gene>
    <name evidence="1" type="ORF">C7380_11210</name>
</gene>